<dbReference type="Pfam" id="PF04326">
    <property type="entry name" value="SLFN_AlbA_2"/>
    <property type="match status" value="1"/>
</dbReference>
<proteinExistence type="predicted"/>
<feature type="region of interest" description="Disordered" evidence="1">
    <location>
        <begin position="502"/>
        <end position="545"/>
    </location>
</feature>
<dbReference type="EMBL" id="JBHUNA010000005">
    <property type="protein sequence ID" value="MFD2760115.1"/>
    <property type="molecule type" value="Genomic_DNA"/>
</dbReference>
<sequence>MNSSDFWNLIDSGEDVELECKLAKGKVPKEMWYTYSAFANTNGGIILLGIKEDKGEFYPENVDVVKLQKDFWDNINNSQKISANILQNDDVIPLEIDGNNILKIVVPRAMRQQKPVYVGQNPYAGTYRRNFEGDYKCSEKEVQRMIAEQSSSSQDSLILENFDMNDINMESLRSYRKRFANLKPDSTWNEHDDIEFLVRIGGWNKNRVTKKEGLTIGGLLMFGVEKSITDYFPHYFLDYREKLSDNPGQRWSNRITSQDGTWSGNLFDFYFKVIGKITSDIDVPFQLEGDELIRQTESRVHKALREAVLNTIIHANYFGEVGIVIEKKKSFFRFSNPGILRMPYEKAIVGGNSDPRNPLIFKMFAQIGLGERSGYGLESIHTTWKRQHWKRPAFLEEFQPERTTLTLLPTSLLPNEIVSYIKGALMDRSHLLSPDELLVLVTAYQEKNVTNVRLQELTNKHSKEINKILSNLVEEGLLLPQGSGRGRTYILSDVFLDSEENKHSNEKTFNLGNNEENPGNSGEGLGNKEKILGNNEGNLGNNEEVPTENKRLLEIAKPAREKSRLKPEVLRDLILSLCSEQFMTVNELAYLLKRDPGGLRKNHIKKLVEMNKLEPRYPNTPSHKSQAYKAVQNM</sequence>
<evidence type="ECO:0000313" key="4">
    <source>
        <dbReference type="Proteomes" id="UP001597502"/>
    </source>
</evidence>
<evidence type="ECO:0000259" key="2">
    <source>
        <dbReference type="Pfam" id="PF04326"/>
    </source>
</evidence>
<name>A0ABW5V3S6_9BACI</name>
<gene>
    <name evidence="3" type="ORF">ACFSUO_03830</name>
</gene>
<keyword evidence="4" id="KW-1185">Reference proteome</keyword>
<protein>
    <submittedName>
        <fullName evidence="3">RNA-binding domain-containing protein</fullName>
    </submittedName>
</protein>
<dbReference type="Proteomes" id="UP001597502">
    <property type="component" value="Unassembled WGS sequence"/>
</dbReference>
<accession>A0ABW5V3S6</accession>
<dbReference type="Pfam" id="PF13749">
    <property type="entry name" value="HATPase_c_4"/>
    <property type="match status" value="1"/>
</dbReference>
<comment type="caution">
    <text evidence="3">The sequence shown here is derived from an EMBL/GenBank/DDBJ whole genome shotgun (WGS) entry which is preliminary data.</text>
</comment>
<dbReference type="RefSeq" id="WP_382391273.1">
    <property type="nucleotide sequence ID" value="NZ_JBHUNA010000005.1"/>
</dbReference>
<feature type="compositionally biased region" description="Low complexity" evidence="1">
    <location>
        <begin position="510"/>
        <end position="520"/>
    </location>
</feature>
<dbReference type="InterPro" id="IPR038461">
    <property type="entry name" value="Schlafen_AlbA_2_dom_sf"/>
</dbReference>
<dbReference type="PANTHER" id="PTHR30595:SF6">
    <property type="entry name" value="SCHLAFEN ALBA-2 DOMAIN-CONTAINING PROTEIN"/>
    <property type="match status" value="1"/>
</dbReference>
<dbReference type="PANTHER" id="PTHR30595">
    <property type="entry name" value="GLPR-RELATED TRANSCRIPTIONAL REPRESSOR"/>
    <property type="match status" value="1"/>
</dbReference>
<dbReference type="InterPro" id="IPR038475">
    <property type="entry name" value="RecG_C_sf"/>
</dbReference>
<dbReference type="Gene3D" id="1.10.10.10">
    <property type="entry name" value="Winged helix-like DNA-binding domain superfamily/Winged helix DNA-binding domain"/>
    <property type="match status" value="1"/>
</dbReference>
<dbReference type="Gene3D" id="3.30.950.30">
    <property type="entry name" value="Schlafen, AAA domain"/>
    <property type="match status" value="1"/>
</dbReference>
<dbReference type="Gene3D" id="3.30.565.60">
    <property type="match status" value="1"/>
</dbReference>
<reference evidence="4" key="1">
    <citation type="journal article" date="2019" name="Int. J. Syst. Evol. Microbiol.">
        <title>The Global Catalogue of Microorganisms (GCM) 10K type strain sequencing project: providing services to taxonomists for standard genome sequencing and annotation.</title>
        <authorList>
            <consortium name="The Broad Institute Genomics Platform"/>
            <consortium name="The Broad Institute Genome Sequencing Center for Infectious Disease"/>
            <person name="Wu L."/>
            <person name="Ma J."/>
        </authorList>
    </citation>
    <scope>NUCLEOTIDE SEQUENCE [LARGE SCALE GENOMIC DNA]</scope>
    <source>
        <strain evidence="4">TISTR 1535</strain>
    </source>
</reference>
<dbReference type="InterPro" id="IPR007421">
    <property type="entry name" value="Schlafen_AlbA_2_dom"/>
</dbReference>
<feature type="compositionally biased region" description="Low complexity" evidence="1">
    <location>
        <begin position="532"/>
        <end position="544"/>
    </location>
</feature>
<evidence type="ECO:0000313" key="3">
    <source>
        <dbReference type="EMBL" id="MFD2760115.1"/>
    </source>
</evidence>
<dbReference type="InterPro" id="IPR036388">
    <property type="entry name" value="WH-like_DNA-bd_sf"/>
</dbReference>
<organism evidence="3 4">
    <name type="scientific">Lentibacillus juripiscarius</name>
    <dbReference type="NCBI Taxonomy" id="257446"/>
    <lineage>
        <taxon>Bacteria</taxon>
        <taxon>Bacillati</taxon>
        <taxon>Bacillota</taxon>
        <taxon>Bacilli</taxon>
        <taxon>Bacillales</taxon>
        <taxon>Bacillaceae</taxon>
        <taxon>Lentibacillus</taxon>
    </lineage>
</organism>
<feature type="domain" description="Schlafen AlbA-2" evidence="2">
    <location>
        <begin position="14"/>
        <end position="116"/>
    </location>
</feature>
<evidence type="ECO:0000256" key="1">
    <source>
        <dbReference type="SAM" id="MobiDB-lite"/>
    </source>
</evidence>